<sequence>MSKLVSLPGTGAKSAGYAPLETPIKEHTVSAGGIKDQPIELGDLANDAFFDEVARIRDAIRVTDEMISTLQTKQAYSIQSPSESLAVELSSLTSTLASQVTSQRSRISKLADQVGADEARRGHWENLKAALGRSVDKWQRVERDHREKVRDKIGRQMKIVNPAVTEDEIKAAVDTSSGFGQPQVFQQAMIGSRTDVARTALSEAQTRRSELLQIEETLTELAQLMQQVADLVLVQDSKFVHLAETAQQIEVDVEKGTQQLGTARVSAAAARHKRKLCAGVVLALIVVVVVVVVIEIRQSKA</sequence>
<comment type="similarity">
    <text evidence="2">Belongs to the syntaxin family.</text>
</comment>
<evidence type="ECO:0000313" key="8">
    <source>
        <dbReference type="EMBL" id="POY74331.1"/>
    </source>
</evidence>
<gene>
    <name evidence="8" type="ORF">BMF94_2525</name>
</gene>
<evidence type="ECO:0000313" key="9">
    <source>
        <dbReference type="Proteomes" id="UP000237144"/>
    </source>
</evidence>
<dbReference type="GO" id="GO:0005886">
    <property type="term" value="C:plasma membrane"/>
    <property type="evidence" value="ECO:0007669"/>
    <property type="project" value="TreeGrafter"/>
</dbReference>
<keyword evidence="4 6" id="KW-1133">Transmembrane helix</keyword>
<dbReference type="InterPro" id="IPR010989">
    <property type="entry name" value="SNARE"/>
</dbReference>
<feature type="domain" description="T-SNARE coiled-coil homology" evidence="7">
    <location>
        <begin position="201"/>
        <end position="263"/>
    </location>
</feature>
<feature type="transmembrane region" description="Helical" evidence="6">
    <location>
        <begin position="276"/>
        <end position="296"/>
    </location>
</feature>
<dbReference type="PROSITE" id="PS50192">
    <property type="entry name" value="T_SNARE"/>
    <property type="match status" value="1"/>
</dbReference>
<evidence type="ECO:0000256" key="1">
    <source>
        <dbReference type="ARBA" id="ARBA00004211"/>
    </source>
</evidence>
<dbReference type="GO" id="GO:0005484">
    <property type="term" value="F:SNAP receptor activity"/>
    <property type="evidence" value="ECO:0007669"/>
    <property type="project" value="TreeGrafter"/>
</dbReference>
<reference evidence="8 9" key="1">
    <citation type="journal article" date="2018" name="Front. Microbiol.">
        <title>Prospects for Fungal Bioremediation of Acidic Radioactive Waste Sites: Characterization and Genome Sequence of Rhodotorula taiwanensis MD1149.</title>
        <authorList>
            <person name="Tkavc R."/>
            <person name="Matrosova V.Y."/>
            <person name="Grichenko O.E."/>
            <person name="Gostincar C."/>
            <person name="Volpe R.P."/>
            <person name="Klimenkova P."/>
            <person name="Gaidamakova E.K."/>
            <person name="Zhou C.E."/>
            <person name="Stewart B.J."/>
            <person name="Lyman M.G."/>
            <person name="Malfatti S.A."/>
            <person name="Rubinfeld B."/>
            <person name="Courtot M."/>
            <person name="Singh J."/>
            <person name="Dalgard C.L."/>
            <person name="Hamilton T."/>
            <person name="Frey K.G."/>
            <person name="Gunde-Cimerman N."/>
            <person name="Dugan L."/>
            <person name="Daly M.J."/>
        </authorList>
    </citation>
    <scope>NUCLEOTIDE SEQUENCE [LARGE SCALE GENOMIC DNA]</scope>
    <source>
        <strain evidence="8 9">MD1149</strain>
    </source>
</reference>
<dbReference type="GO" id="GO:0006906">
    <property type="term" value="P:vesicle fusion"/>
    <property type="evidence" value="ECO:0007669"/>
    <property type="project" value="TreeGrafter"/>
</dbReference>
<comment type="caution">
    <text evidence="8">The sequence shown here is derived from an EMBL/GenBank/DDBJ whole genome shotgun (WGS) entry which is preliminary data.</text>
</comment>
<dbReference type="SUPFAM" id="SSF47661">
    <property type="entry name" value="t-snare proteins"/>
    <property type="match status" value="1"/>
</dbReference>
<dbReference type="InterPro" id="IPR000727">
    <property type="entry name" value="T_SNARE_dom"/>
</dbReference>
<dbReference type="EMBL" id="PJQD01000025">
    <property type="protein sequence ID" value="POY74331.1"/>
    <property type="molecule type" value="Genomic_DNA"/>
</dbReference>
<evidence type="ECO:0000256" key="6">
    <source>
        <dbReference type="SAM" id="Phobius"/>
    </source>
</evidence>
<protein>
    <recommendedName>
        <fullName evidence="7">t-SNARE coiled-coil homology domain-containing protein</fullName>
    </recommendedName>
</protein>
<evidence type="ECO:0000256" key="2">
    <source>
        <dbReference type="ARBA" id="ARBA00009063"/>
    </source>
</evidence>
<accession>A0A2S5BC66</accession>
<keyword evidence="5 6" id="KW-0472">Membrane</keyword>
<dbReference type="InterPro" id="IPR006011">
    <property type="entry name" value="Syntaxin_N"/>
</dbReference>
<dbReference type="AlphaFoldDB" id="A0A2S5BC66"/>
<dbReference type="OrthoDB" id="10255013at2759"/>
<evidence type="ECO:0000259" key="7">
    <source>
        <dbReference type="PROSITE" id="PS50192"/>
    </source>
</evidence>
<dbReference type="InterPro" id="IPR045242">
    <property type="entry name" value="Syntaxin"/>
</dbReference>
<dbReference type="GO" id="GO:0006887">
    <property type="term" value="P:exocytosis"/>
    <property type="evidence" value="ECO:0007669"/>
    <property type="project" value="TreeGrafter"/>
</dbReference>
<dbReference type="GO" id="GO:0048278">
    <property type="term" value="P:vesicle docking"/>
    <property type="evidence" value="ECO:0007669"/>
    <property type="project" value="TreeGrafter"/>
</dbReference>
<keyword evidence="9" id="KW-1185">Reference proteome</keyword>
<proteinExistence type="inferred from homology"/>
<dbReference type="GO" id="GO:0031201">
    <property type="term" value="C:SNARE complex"/>
    <property type="evidence" value="ECO:0007669"/>
    <property type="project" value="TreeGrafter"/>
</dbReference>
<dbReference type="Gene3D" id="1.20.58.70">
    <property type="match status" value="1"/>
</dbReference>
<dbReference type="GO" id="GO:0006886">
    <property type="term" value="P:intracellular protein transport"/>
    <property type="evidence" value="ECO:0007669"/>
    <property type="project" value="TreeGrafter"/>
</dbReference>
<dbReference type="PANTHER" id="PTHR19957">
    <property type="entry name" value="SYNTAXIN"/>
    <property type="match status" value="1"/>
</dbReference>
<dbReference type="Pfam" id="PF00804">
    <property type="entry name" value="Syntaxin"/>
    <property type="match status" value="1"/>
</dbReference>
<keyword evidence="3 6" id="KW-0812">Transmembrane</keyword>
<dbReference type="Proteomes" id="UP000237144">
    <property type="component" value="Unassembled WGS sequence"/>
</dbReference>
<dbReference type="PANTHER" id="PTHR19957:SF307">
    <property type="entry name" value="PROTEIN SSO1-RELATED"/>
    <property type="match status" value="1"/>
</dbReference>
<evidence type="ECO:0000256" key="5">
    <source>
        <dbReference type="ARBA" id="ARBA00023136"/>
    </source>
</evidence>
<name>A0A2S5BC66_9BASI</name>
<organism evidence="8 9">
    <name type="scientific">Rhodotorula taiwanensis</name>
    <dbReference type="NCBI Taxonomy" id="741276"/>
    <lineage>
        <taxon>Eukaryota</taxon>
        <taxon>Fungi</taxon>
        <taxon>Dikarya</taxon>
        <taxon>Basidiomycota</taxon>
        <taxon>Pucciniomycotina</taxon>
        <taxon>Microbotryomycetes</taxon>
        <taxon>Sporidiobolales</taxon>
        <taxon>Sporidiobolaceae</taxon>
        <taxon>Rhodotorula</taxon>
    </lineage>
</organism>
<evidence type="ECO:0000256" key="3">
    <source>
        <dbReference type="ARBA" id="ARBA00022692"/>
    </source>
</evidence>
<dbReference type="GO" id="GO:0000149">
    <property type="term" value="F:SNARE binding"/>
    <property type="evidence" value="ECO:0007669"/>
    <property type="project" value="TreeGrafter"/>
</dbReference>
<dbReference type="STRING" id="741276.A0A2S5BC66"/>
<dbReference type="GO" id="GO:0012505">
    <property type="term" value="C:endomembrane system"/>
    <property type="evidence" value="ECO:0007669"/>
    <property type="project" value="TreeGrafter"/>
</dbReference>
<evidence type="ECO:0000256" key="4">
    <source>
        <dbReference type="ARBA" id="ARBA00022989"/>
    </source>
</evidence>
<comment type="subcellular location">
    <subcellularLocation>
        <location evidence="1">Membrane</location>
        <topology evidence="1">Single-pass type IV membrane protein</topology>
    </subcellularLocation>
</comment>